<feature type="binding site" evidence="9">
    <location>
        <position position="208"/>
    </location>
    <ligand>
        <name>alpha-D-glucose 1-phosphate</name>
        <dbReference type="ChEBI" id="CHEBI:58601"/>
    </ligand>
</feature>
<dbReference type="PROSITE" id="PS00810">
    <property type="entry name" value="ADP_GLC_PYROPHOSPH_3"/>
    <property type="match status" value="1"/>
</dbReference>
<comment type="subunit">
    <text evidence="9">Homotetramer.</text>
</comment>
<evidence type="ECO:0000256" key="8">
    <source>
        <dbReference type="ARBA" id="ARBA00023277"/>
    </source>
</evidence>
<dbReference type="HAMAP" id="MF_00624">
    <property type="entry name" value="GlgC"/>
    <property type="match status" value="1"/>
</dbReference>
<feature type="binding site" evidence="9">
    <location>
        <position position="175"/>
    </location>
    <ligand>
        <name>alpha-D-glucose 1-phosphate</name>
        <dbReference type="ChEBI" id="CHEBI:58601"/>
    </ligand>
</feature>
<sequence>MTTSQDRNISRLARHTFAIVLAGGRGSRLHELTALRSKPAVPFGGKFRIIDFALSNCVNSGIRKIGVATQYKAHSLIRHLVRGWGHFKKELGEFVEILPASQQTSSSWYKGTADAVYQNIDIIRQESPEYVLILSGDQVYKMDYGDMLAKHVASGADVSVACIKVRIQDAAGAFGVVDVDAEQRITGFAEKPIYPKPLIDEPDFCLASMGLYIFNANFLYQQLNTDAGLLTSSNDFGHDVIPQLIGNHRIYAYHFHDPNHSQHPYWRDVGTLDSFWQANMELVEPEPSLDMYDRHWPVWTYQTQMPPAKFVFDDNGRRGEAIDSLVSGGVIISGSVVKKSVVFSDVRIHSYCDIRQAVIFPEVEIGRHVVIRRAIIDSACKIPAGMQIGVDHAEDRARGLRVTDNGVVLVTQQMLEKLNSPVPESSHLS</sequence>
<dbReference type="CDD" id="cd04651">
    <property type="entry name" value="LbH_G1P_AT_C"/>
    <property type="match status" value="1"/>
</dbReference>
<keyword evidence="13" id="KW-1185">Reference proteome</keyword>
<comment type="pathway">
    <text evidence="9">Glycan biosynthesis; glycogen biosynthesis.</text>
</comment>
<evidence type="ECO:0000259" key="10">
    <source>
        <dbReference type="Pfam" id="PF00483"/>
    </source>
</evidence>
<dbReference type="InterPro" id="IPR029044">
    <property type="entry name" value="Nucleotide-diphossugar_trans"/>
</dbReference>
<feature type="domain" description="Glucose-1-phosphate adenylyltransferase/Bifunctional protein GlmU-like C-terminal hexapeptide" evidence="11">
    <location>
        <begin position="306"/>
        <end position="410"/>
    </location>
</feature>
<dbReference type="GO" id="GO:0008878">
    <property type="term" value="F:glucose-1-phosphate adenylyltransferase activity"/>
    <property type="evidence" value="ECO:0007669"/>
    <property type="project" value="UniProtKB-EC"/>
</dbReference>
<feature type="domain" description="Nucleotidyl transferase" evidence="10">
    <location>
        <begin position="18"/>
        <end position="282"/>
    </location>
</feature>
<reference evidence="13" key="1">
    <citation type="journal article" date="2019" name="Int. J. Syst. Evol. Microbiol.">
        <title>The Global Catalogue of Microorganisms (GCM) 10K type strain sequencing project: providing services to taxonomists for standard genome sequencing and annotation.</title>
        <authorList>
            <consortium name="The Broad Institute Genomics Platform"/>
            <consortium name="The Broad Institute Genome Sequencing Center for Infectious Disease"/>
            <person name="Wu L."/>
            <person name="Ma J."/>
        </authorList>
    </citation>
    <scope>NUCLEOTIDE SEQUENCE [LARGE SCALE GENOMIC DNA]</scope>
    <source>
        <strain evidence="13">CGMCC 1.16031</strain>
    </source>
</reference>
<dbReference type="SUPFAM" id="SSF53448">
    <property type="entry name" value="Nucleotide-diphospho-sugar transferases"/>
    <property type="match status" value="1"/>
</dbReference>
<dbReference type="Pfam" id="PF00483">
    <property type="entry name" value="NTP_transferase"/>
    <property type="match status" value="1"/>
</dbReference>
<dbReference type="InterPro" id="IPR011831">
    <property type="entry name" value="ADP-Glc_PPase"/>
</dbReference>
<evidence type="ECO:0000256" key="6">
    <source>
        <dbReference type="ARBA" id="ARBA00022840"/>
    </source>
</evidence>
<proteinExistence type="inferred from homology"/>
<keyword evidence="3 9" id="KW-0808">Transferase</keyword>
<comment type="caution">
    <text evidence="12">The sequence shown here is derived from an EMBL/GenBank/DDBJ whole genome shotgun (WGS) entry which is preliminary data.</text>
</comment>
<dbReference type="Pfam" id="PF24894">
    <property type="entry name" value="Hexapep_GlmU"/>
    <property type="match status" value="1"/>
</dbReference>
<dbReference type="SUPFAM" id="SSF51161">
    <property type="entry name" value="Trimeric LpxA-like enzymes"/>
    <property type="match status" value="1"/>
</dbReference>
<name>A0ABW1XMU2_9ALTE</name>
<keyword evidence="4 9" id="KW-0548">Nucleotidyltransferase</keyword>
<dbReference type="EMBL" id="JBHSUS010000001">
    <property type="protein sequence ID" value="MFC6440120.1"/>
    <property type="molecule type" value="Genomic_DNA"/>
</dbReference>
<evidence type="ECO:0000256" key="3">
    <source>
        <dbReference type="ARBA" id="ARBA00022679"/>
    </source>
</evidence>
<evidence type="ECO:0000256" key="4">
    <source>
        <dbReference type="ARBA" id="ARBA00022695"/>
    </source>
</evidence>
<evidence type="ECO:0000256" key="2">
    <source>
        <dbReference type="ARBA" id="ARBA00022600"/>
    </source>
</evidence>
<dbReference type="Gene3D" id="2.160.10.10">
    <property type="entry name" value="Hexapeptide repeat proteins"/>
    <property type="match status" value="1"/>
</dbReference>
<dbReference type="InterPro" id="IPR005835">
    <property type="entry name" value="NTP_transferase_dom"/>
</dbReference>
<dbReference type="CDD" id="cd02508">
    <property type="entry name" value="ADP_Glucose_PP"/>
    <property type="match status" value="1"/>
</dbReference>
<dbReference type="Proteomes" id="UP001596364">
    <property type="component" value="Unassembled WGS sequence"/>
</dbReference>
<feature type="binding site" evidence="9">
    <location>
        <begin position="190"/>
        <end position="191"/>
    </location>
    <ligand>
        <name>alpha-D-glucose 1-phosphate</name>
        <dbReference type="ChEBI" id="CHEBI:58601"/>
    </ligand>
</feature>
<keyword evidence="5 9" id="KW-0547">Nucleotide-binding</keyword>
<dbReference type="InterPro" id="IPR005836">
    <property type="entry name" value="ADP_Glu_pyroP_CS"/>
</dbReference>
<evidence type="ECO:0000256" key="9">
    <source>
        <dbReference type="HAMAP-Rule" id="MF_00624"/>
    </source>
</evidence>
<comment type="function">
    <text evidence="9">Involved in the biosynthesis of ADP-glucose, a building block required for the elongation reactions to produce glycogen. Catalyzes the reaction between ATP and alpha-D-glucose 1-phosphate (G1P) to produce pyrophosphate and ADP-Glc.</text>
</comment>
<evidence type="ECO:0000256" key="1">
    <source>
        <dbReference type="ARBA" id="ARBA00010443"/>
    </source>
</evidence>
<dbReference type="InterPro" id="IPR011004">
    <property type="entry name" value="Trimer_LpxA-like_sf"/>
</dbReference>
<dbReference type="EC" id="2.7.7.27" evidence="9"/>
<accession>A0ABW1XMU2</accession>
<dbReference type="InterPro" id="IPR056818">
    <property type="entry name" value="GlmU/GlgC-like_hexapep"/>
</dbReference>
<dbReference type="Gene3D" id="3.90.550.10">
    <property type="entry name" value="Spore Coat Polysaccharide Biosynthesis Protein SpsA, Chain A"/>
    <property type="match status" value="1"/>
</dbReference>
<dbReference type="RefSeq" id="WP_131257003.1">
    <property type="nucleotide sequence ID" value="NZ_JBHSUS010000001.1"/>
</dbReference>
<keyword evidence="2 9" id="KW-0321">Glycogen metabolism</keyword>
<gene>
    <name evidence="9 12" type="primary">glgC</name>
    <name evidence="12" type="ORF">ACFP85_08175</name>
</gene>
<evidence type="ECO:0000256" key="5">
    <source>
        <dbReference type="ARBA" id="ARBA00022741"/>
    </source>
</evidence>
<dbReference type="PROSITE" id="PS00809">
    <property type="entry name" value="ADP_GLC_PYROPHOSPH_2"/>
    <property type="match status" value="1"/>
</dbReference>
<dbReference type="PROSITE" id="PS00808">
    <property type="entry name" value="ADP_GLC_PYROPHOSPH_1"/>
    <property type="match status" value="1"/>
</dbReference>
<dbReference type="InterPro" id="IPR023049">
    <property type="entry name" value="GlgC_bac"/>
</dbReference>
<feature type="binding site" evidence="9">
    <location>
        <position position="109"/>
    </location>
    <ligand>
        <name>alpha-D-glucose 1-phosphate</name>
        <dbReference type="ChEBI" id="CHEBI:58601"/>
    </ligand>
</feature>
<evidence type="ECO:0000313" key="12">
    <source>
        <dbReference type="EMBL" id="MFC6440120.1"/>
    </source>
</evidence>
<dbReference type="PANTHER" id="PTHR43523">
    <property type="entry name" value="GLUCOSE-1-PHOSPHATE ADENYLYLTRANSFERASE-RELATED"/>
    <property type="match status" value="1"/>
</dbReference>
<protein>
    <recommendedName>
        <fullName evidence="9">Glucose-1-phosphate adenylyltransferase</fullName>
        <ecNumber evidence="9">2.7.7.27</ecNumber>
    </recommendedName>
    <alternativeName>
        <fullName evidence="9">ADP-glucose pyrophosphorylase</fullName>
        <shortName evidence="9">ADPGlc PPase</shortName>
    </alternativeName>
    <alternativeName>
        <fullName evidence="9">ADP-glucose synthase</fullName>
    </alternativeName>
</protein>
<evidence type="ECO:0000256" key="7">
    <source>
        <dbReference type="ARBA" id="ARBA00023056"/>
    </source>
</evidence>
<dbReference type="NCBIfam" id="TIGR02091">
    <property type="entry name" value="glgC"/>
    <property type="match status" value="1"/>
</dbReference>
<feature type="site" description="Could play a key role in the communication between the regulatory and the substrate sites" evidence="9">
    <location>
        <position position="108"/>
    </location>
</feature>
<dbReference type="PANTHER" id="PTHR43523:SF2">
    <property type="entry name" value="GLUCOSE-1-PHOSPHATE ADENYLYLTRANSFERASE"/>
    <property type="match status" value="1"/>
</dbReference>
<comment type="catalytic activity">
    <reaction evidence="9">
        <text>alpha-D-glucose 1-phosphate + ATP + H(+) = ADP-alpha-D-glucose + diphosphate</text>
        <dbReference type="Rhea" id="RHEA:12120"/>
        <dbReference type="ChEBI" id="CHEBI:15378"/>
        <dbReference type="ChEBI" id="CHEBI:30616"/>
        <dbReference type="ChEBI" id="CHEBI:33019"/>
        <dbReference type="ChEBI" id="CHEBI:57498"/>
        <dbReference type="ChEBI" id="CHEBI:58601"/>
        <dbReference type="EC" id="2.7.7.27"/>
    </reaction>
</comment>
<dbReference type="NCBIfam" id="NF001947">
    <property type="entry name" value="PRK00725.1"/>
    <property type="match status" value="1"/>
</dbReference>
<evidence type="ECO:0000313" key="13">
    <source>
        <dbReference type="Proteomes" id="UP001596364"/>
    </source>
</evidence>
<keyword evidence="8 9" id="KW-0119">Carbohydrate metabolism</keyword>
<feature type="site" description="Could play a key role in the communication between the regulatory and the substrate sites" evidence="9">
    <location>
        <position position="70"/>
    </location>
</feature>
<comment type="similarity">
    <text evidence="1 9">Belongs to the bacterial/plant glucose-1-phosphate adenylyltransferase family.</text>
</comment>
<evidence type="ECO:0000259" key="11">
    <source>
        <dbReference type="Pfam" id="PF24894"/>
    </source>
</evidence>
<keyword evidence="7 9" id="KW-0320">Glycogen biosynthesis</keyword>
<dbReference type="NCBIfam" id="NF002023">
    <property type="entry name" value="PRK00844.1"/>
    <property type="match status" value="1"/>
</dbReference>
<organism evidence="12 13">
    <name type="scientific">Pseudobowmanella zhangzhouensis</name>
    <dbReference type="NCBI Taxonomy" id="1537679"/>
    <lineage>
        <taxon>Bacteria</taxon>
        <taxon>Pseudomonadati</taxon>
        <taxon>Pseudomonadota</taxon>
        <taxon>Gammaproteobacteria</taxon>
        <taxon>Alteromonadales</taxon>
        <taxon>Alteromonadaceae</taxon>
    </lineage>
</organism>
<keyword evidence="6 9" id="KW-0067">ATP-binding</keyword>